<protein>
    <submittedName>
        <fullName evidence="2">Uncharacterized protein</fullName>
    </submittedName>
</protein>
<evidence type="ECO:0000256" key="1">
    <source>
        <dbReference type="SAM" id="MobiDB-lite"/>
    </source>
</evidence>
<dbReference type="Proteomes" id="UP000230002">
    <property type="component" value="Unassembled WGS sequence"/>
</dbReference>
<keyword evidence="3" id="KW-1185">Reference proteome</keyword>
<evidence type="ECO:0000313" key="3">
    <source>
        <dbReference type="Proteomes" id="UP000230002"/>
    </source>
</evidence>
<sequence length="138" mass="14535">MDTRLPCKTELSAKVDDDERERQESPYVAVVGAADGVGRAAATTADTDDGDRGASHAEENVEVLDDDAQRAQQSGAGGGTSLYREMLSEKSGNRRWRSYGLGGVATLQVPGVAVGASVERDGVGGRKEWSYTSSLKQG</sequence>
<gene>
    <name evidence="2" type="ORF">GSI_04663</name>
</gene>
<accession>A0A2G8SHH1</accession>
<feature type="compositionally biased region" description="Low complexity" evidence="1">
    <location>
        <begin position="28"/>
        <end position="45"/>
    </location>
</feature>
<dbReference type="EMBL" id="AYKW01000008">
    <property type="protein sequence ID" value="PIL33213.1"/>
    <property type="molecule type" value="Genomic_DNA"/>
</dbReference>
<reference evidence="2 3" key="1">
    <citation type="journal article" date="2015" name="Sci. Rep.">
        <title>Chromosome-level genome map provides insights into diverse defense mechanisms in the medicinal fungus Ganoderma sinense.</title>
        <authorList>
            <person name="Zhu Y."/>
            <person name="Xu J."/>
            <person name="Sun C."/>
            <person name="Zhou S."/>
            <person name="Xu H."/>
            <person name="Nelson D.R."/>
            <person name="Qian J."/>
            <person name="Song J."/>
            <person name="Luo H."/>
            <person name="Xiang L."/>
            <person name="Li Y."/>
            <person name="Xu Z."/>
            <person name="Ji A."/>
            <person name="Wang L."/>
            <person name="Lu S."/>
            <person name="Hayward A."/>
            <person name="Sun W."/>
            <person name="Li X."/>
            <person name="Schwartz D.C."/>
            <person name="Wang Y."/>
            <person name="Chen S."/>
        </authorList>
    </citation>
    <scope>NUCLEOTIDE SEQUENCE [LARGE SCALE GENOMIC DNA]</scope>
    <source>
        <strain evidence="2 3">ZZ0214-1</strain>
    </source>
</reference>
<feature type="compositionally biased region" description="Basic and acidic residues" evidence="1">
    <location>
        <begin position="50"/>
        <end position="59"/>
    </location>
</feature>
<name>A0A2G8SHH1_9APHY</name>
<dbReference type="AlphaFoldDB" id="A0A2G8SHH1"/>
<feature type="compositionally biased region" description="Basic and acidic residues" evidence="1">
    <location>
        <begin position="119"/>
        <end position="129"/>
    </location>
</feature>
<comment type="caution">
    <text evidence="2">The sequence shown here is derived from an EMBL/GenBank/DDBJ whole genome shotgun (WGS) entry which is preliminary data.</text>
</comment>
<organism evidence="2 3">
    <name type="scientific">Ganoderma sinense ZZ0214-1</name>
    <dbReference type="NCBI Taxonomy" id="1077348"/>
    <lineage>
        <taxon>Eukaryota</taxon>
        <taxon>Fungi</taxon>
        <taxon>Dikarya</taxon>
        <taxon>Basidiomycota</taxon>
        <taxon>Agaricomycotina</taxon>
        <taxon>Agaricomycetes</taxon>
        <taxon>Polyporales</taxon>
        <taxon>Polyporaceae</taxon>
        <taxon>Ganoderma</taxon>
    </lineage>
</organism>
<proteinExistence type="predicted"/>
<evidence type="ECO:0000313" key="2">
    <source>
        <dbReference type="EMBL" id="PIL33213.1"/>
    </source>
</evidence>
<feature type="region of interest" description="Disordered" evidence="1">
    <location>
        <begin position="119"/>
        <end position="138"/>
    </location>
</feature>
<feature type="compositionally biased region" description="Basic and acidic residues" evidence="1">
    <location>
        <begin position="1"/>
        <end position="24"/>
    </location>
</feature>
<feature type="region of interest" description="Disordered" evidence="1">
    <location>
        <begin position="1"/>
        <end position="83"/>
    </location>
</feature>